<evidence type="ECO:0000256" key="2">
    <source>
        <dbReference type="SAM" id="Coils"/>
    </source>
</evidence>
<feature type="domain" description="Core Histone H2A/H2B/H3" evidence="4">
    <location>
        <begin position="94"/>
        <end position="129"/>
    </location>
</feature>
<keyword evidence="2" id="KW-0175">Coiled coil</keyword>
<feature type="compositionally biased region" description="Basic residues" evidence="3">
    <location>
        <begin position="82"/>
        <end position="93"/>
    </location>
</feature>
<dbReference type="Proteomes" id="UP000316726">
    <property type="component" value="Chromosome 11"/>
</dbReference>
<dbReference type="GO" id="GO:0046982">
    <property type="term" value="F:protein heterodimerization activity"/>
    <property type="evidence" value="ECO:0007669"/>
    <property type="project" value="InterPro"/>
</dbReference>
<dbReference type="AlphaFoldDB" id="A0A5B8MU31"/>
<dbReference type="GO" id="GO:0003677">
    <property type="term" value="F:DNA binding"/>
    <property type="evidence" value="ECO:0007669"/>
    <property type="project" value="InterPro"/>
</dbReference>
<dbReference type="SUPFAM" id="SSF47113">
    <property type="entry name" value="Histone-fold"/>
    <property type="match status" value="2"/>
</dbReference>
<protein>
    <submittedName>
        <fullName evidence="5">Histone H3</fullName>
    </submittedName>
</protein>
<dbReference type="InterPro" id="IPR009072">
    <property type="entry name" value="Histone-fold"/>
</dbReference>
<dbReference type="GO" id="GO:0030527">
    <property type="term" value="F:structural constituent of chromatin"/>
    <property type="evidence" value="ECO:0007669"/>
    <property type="project" value="InterPro"/>
</dbReference>
<sequence length="272" mass="31123">MAPMNGEGGEITDRAFELFEKMRVKKERENASEARASQSAKGSEWEAGPSQRTPEPRLSTPRKPQLGRKKQGGAPNLSSLFGRKKQKRRRYRGRALTEIRTYQKSTDLLLLKAPFQRLVRQLTRKMEEDIEDTNAGPETAEGRANVAQCSNVLSEAEQKLKARETALMRTRPRTQIGRKEKKAQLEELRVELASTQEKAKKAQKVMEKLVDAKENYRWTRDGIEALQHAAEAYIVDVFESANLCTVHAKRVTLMPKDLHLAMRLRGLRNFFF</sequence>
<organism evidence="5 6">
    <name type="scientific">Chloropicon primus</name>
    <dbReference type="NCBI Taxonomy" id="1764295"/>
    <lineage>
        <taxon>Eukaryota</taxon>
        <taxon>Viridiplantae</taxon>
        <taxon>Chlorophyta</taxon>
        <taxon>Chloropicophyceae</taxon>
        <taxon>Chloropicales</taxon>
        <taxon>Chloropicaceae</taxon>
        <taxon>Chloropicon</taxon>
    </lineage>
</organism>
<dbReference type="InterPro" id="IPR007125">
    <property type="entry name" value="H2A/H2B/H3"/>
</dbReference>
<dbReference type="OrthoDB" id="420022at2759"/>
<gene>
    <name evidence="5" type="ORF">A3770_11p63440</name>
</gene>
<evidence type="ECO:0000256" key="3">
    <source>
        <dbReference type="SAM" id="MobiDB-lite"/>
    </source>
</evidence>
<comment type="similarity">
    <text evidence="1">Belongs to the histone H3 family.</text>
</comment>
<evidence type="ECO:0000259" key="4">
    <source>
        <dbReference type="Pfam" id="PF00125"/>
    </source>
</evidence>
<proteinExistence type="inferred from homology"/>
<feature type="domain" description="Core Histone H2A/H2B/H3" evidence="4">
    <location>
        <begin position="202"/>
        <end position="264"/>
    </location>
</feature>
<dbReference type="Gene3D" id="1.10.20.10">
    <property type="entry name" value="Histone, subunit A"/>
    <property type="match status" value="2"/>
</dbReference>
<feature type="coiled-coil region" evidence="2">
    <location>
        <begin position="178"/>
        <end position="212"/>
    </location>
</feature>
<keyword evidence="6" id="KW-1185">Reference proteome</keyword>
<evidence type="ECO:0000256" key="1">
    <source>
        <dbReference type="ARBA" id="ARBA00010343"/>
    </source>
</evidence>
<dbReference type="SMART" id="SM00428">
    <property type="entry name" value="H3"/>
    <property type="match status" value="2"/>
</dbReference>
<evidence type="ECO:0000313" key="5">
    <source>
        <dbReference type="EMBL" id="QDZ23826.1"/>
    </source>
</evidence>
<dbReference type="EMBL" id="CP031044">
    <property type="protein sequence ID" value="QDZ23826.1"/>
    <property type="molecule type" value="Genomic_DNA"/>
</dbReference>
<accession>A0A5B8MU31</accession>
<reference evidence="5 6" key="1">
    <citation type="submission" date="2018-07" db="EMBL/GenBank/DDBJ databases">
        <title>The complete nuclear genome of the prasinophyte Chloropicon primus (CCMP1205).</title>
        <authorList>
            <person name="Pombert J.-F."/>
            <person name="Otis C."/>
            <person name="Turmel M."/>
            <person name="Lemieux C."/>
        </authorList>
    </citation>
    <scope>NUCLEOTIDE SEQUENCE [LARGE SCALE GENOMIC DNA]</scope>
    <source>
        <strain evidence="5 6">CCMP1205</strain>
    </source>
</reference>
<dbReference type="PANTHER" id="PTHR45810">
    <property type="entry name" value="HISTONE H3.2"/>
    <property type="match status" value="1"/>
</dbReference>
<dbReference type="Pfam" id="PF00125">
    <property type="entry name" value="Histone"/>
    <property type="match status" value="2"/>
</dbReference>
<dbReference type="STRING" id="1764295.A0A5B8MU31"/>
<evidence type="ECO:0000313" key="6">
    <source>
        <dbReference type="Proteomes" id="UP000316726"/>
    </source>
</evidence>
<feature type="region of interest" description="Disordered" evidence="3">
    <location>
        <begin position="26"/>
        <end position="95"/>
    </location>
</feature>
<dbReference type="GO" id="GO:0000786">
    <property type="term" value="C:nucleosome"/>
    <property type="evidence" value="ECO:0007669"/>
    <property type="project" value="InterPro"/>
</dbReference>
<dbReference type="PANTHER" id="PTHR45810:SF1">
    <property type="entry name" value="HISTONE H3-LIKE CENTROMERIC PROTEIN A"/>
    <property type="match status" value="1"/>
</dbReference>
<dbReference type="InterPro" id="IPR000164">
    <property type="entry name" value="Histone_H3/CENP-A"/>
</dbReference>
<name>A0A5B8MU31_9CHLO</name>